<evidence type="ECO:0000256" key="2">
    <source>
        <dbReference type="ARBA" id="ARBA00022723"/>
    </source>
</evidence>
<feature type="chain" id="PRO_5002026763" evidence="7">
    <location>
        <begin position="24"/>
        <end position="1348"/>
    </location>
</feature>
<keyword evidence="5" id="KW-1015">Disulfide bond</keyword>
<dbReference type="GO" id="GO:0046872">
    <property type="term" value="F:metal ion binding"/>
    <property type="evidence" value="ECO:0007669"/>
    <property type="project" value="UniProtKB-KW"/>
</dbReference>
<dbReference type="KEGG" id="pseo:OM33_04760"/>
<evidence type="ECO:0000256" key="1">
    <source>
        <dbReference type="ARBA" id="ARBA00001913"/>
    </source>
</evidence>
<dbReference type="PANTHER" id="PTHR19277:SF125">
    <property type="entry name" value="B6"/>
    <property type="match status" value="1"/>
</dbReference>
<dbReference type="STRING" id="1348114.OM33_04760"/>
<organism evidence="10 11">
    <name type="scientific">Pseudoalteromonas piratica</name>
    <dbReference type="NCBI Taxonomy" id="1348114"/>
    <lineage>
        <taxon>Bacteria</taxon>
        <taxon>Pseudomonadati</taxon>
        <taxon>Pseudomonadota</taxon>
        <taxon>Gammaproteobacteria</taxon>
        <taxon>Alteromonadales</taxon>
        <taxon>Pseudoalteromonadaceae</taxon>
        <taxon>Pseudoalteromonas</taxon>
    </lineage>
</organism>
<evidence type="ECO:0000256" key="4">
    <source>
        <dbReference type="ARBA" id="ARBA00022837"/>
    </source>
</evidence>
<keyword evidence="4" id="KW-0106">Calcium</keyword>
<dbReference type="OrthoDB" id="9790247at2"/>
<dbReference type="Pfam" id="PF13385">
    <property type="entry name" value="Laminin_G_3"/>
    <property type="match status" value="2"/>
</dbReference>
<dbReference type="InterPro" id="IPR013320">
    <property type="entry name" value="ConA-like_dom_sf"/>
</dbReference>
<dbReference type="RefSeq" id="WP_038639381.1">
    <property type="nucleotide sequence ID" value="NZ_CP009888.1"/>
</dbReference>
<evidence type="ECO:0000256" key="5">
    <source>
        <dbReference type="ARBA" id="ARBA00023157"/>
    </source>
</evidence>
<evidence type="ECO:0000256" key="7">
    <source>
        <dbReference type="SAM" id="SignalP"/>
    </source>
</evidence>
<dbReference type="Gene3D" id="2.60.120.200">
    <property type="match status" value="2"/>
</dbReference>
<reference evidence="10 11" key="1">
    <citation type="submission" date="2014-11" db="EMBL/GenBank/DDBJ databases">
        <title>Complete Genome Sequence of Pseudoalteromonas sp. Strain OCN003 Isolated from Kaneohe Bay, Oahu, Hawaii.</title>
        <authorList>
            <person name="Beurmann S."/>
            <person name="Videau P."/>
            <person name="Ushijima B."/>
            <person name="Smith A.M."/>
            <person name="Aeby G.S."/>
            <person name="Callahan S.M."/>
            <person name="Belcaid M."/>
        </authorList>
    </citation>
    <scope>NUCLEOTIDE SEQUENCE [LARGE SCALE GENOMIC DNA]</scope>
    <source>
        <strain evidence="10 11">OCN003</strain>
    </source>
</reference>
<feature type="domain" description="LamG-like jellyroll fold" evidence="9">
    <location>
        <begin position="523"/>
        <end position="662"/>
    </location>
</feature>
<evidence type="ECO:0000259" key="8">
    <source>
        <dbReference type="SMART" id="SM00159"/>
    </source>
</evidence>
<evidence type="ECO:0000313" key="10">
    <source>
        <dbReference type="EMBL" id="AIY64533.1"/>
    </source>
</evidence>
<feature type="signal peptide" evidence="7">
    <location>
        <begin position="1"/>
        <end position="23"/>
    </location>
</feature>
<gene>
    <name evidence="10" type="ORF">OM33_04760</name>
</gene>
<evidence type="ECO:0000259" key="9">
    <source>
        <dbReference type="SMART" id="SM00560"/>
    </source>
</evidence>
<dbReference type="InterPro" id="IPR006558">
    <property type="entry name" value="LamG-like"/>
</dbReference>
<dbReference type="InterPro" id="IPR051360">
    <property type="entry name" value="Neuronal_Pentraxin_Related"/>
</dbReference>
<accession>A0A0A7EDB6</accession>
<keyword evidence="3 7" id="KW-0732">Signal</keyword>
<proteinExistence type="predicted"/>
<protein>
    <submittedName>
        <fullName evidence="10">Uncharacterized protein</fullName>
    </submittedName>
</protein>
<dbReference type="EMBL" id="CP009888">
    <property type="protein sequence ID" value="AIY64533.1"/>
    <property type="molecule type" value="Genomic_DNA"/>
</dbReference>
<dbReference type="Pfam" id="PF20419">
    <property type="entry name" value="DUF6701"/>
    <property type="match status" value="1"/>
</dbReference>
<dbReference type="SMART" id="SM00159">
    <property type="entry name" value="PTX"/>
    <property type="match status" value="1"/>
</dbReference>
<keyword evidence="11" id="KW-1185">Reference proteome</keyword>
<dbReference type="InterPro" id="IPR001759">
    <property type="entry name" value="PTX_dom"/>
</dbReference>
<dbReference type="SMART" id="SM00560">
    <property type="entry name" value="LamGL"/>
    <property type="match status" value="1"/>
</dbReference>
<comment type="cofactor">
    <cofactor evidence="1">
        <name>Ca(2+)</name>
        <dbReference type="ChEBI" id="CHEBI:29108"/>
    </cofactor>
</comment>
<dbReference type="InterPro" id="IPR046524">
    <property type="entry name" value="DUF6701"/>
</dbReference>
<evidence type="ECO:0000256" key="3">
    <source>
        <dbReference type="ARBA" id="ARBA00022729"/>
    </source>
</evidence>
<feature type="domain" description="Pentraxin (PTX)" evidence="8">
    <location>
        <begin position="282"/>
        <end position="463"/>
    </location>
</feature>
<keyword evidence="6" id="KW-0325">Glycoprotein</keyword>
<dbReference type="SUPFAM" id="SSF49899">
    <property type="entry name" value="Concanavalin A-like lectins/glucanases"/>
    <property type="match status" value="2"/>
</dbReference>
<sequence>MLKQKPLTSFFYLLFFLPNMVWANLPACEDVFPSGVATFNNGTAYIDSGGRVSGQSDNIIVTTNLSDSNPAACGTKCVQSGTNAETISEPTLNNPSTTIPNNGKLSGDYYFAGSLLLSRPNLRVTGPTRIVVKGSLSIFSDIDVSQPDDLIIYVAGSVSTARNISFGGYLYSESYIDLEQGVTFNGAFTAGAYGIIRDGANVTYSTPSVINNFTGICGAATNIPDATPVAEFRFDEFSWLSGVNNQVIESINGTHATPFNLQPIEGKICNAAYFDEGITNARIDLDESLISGRQFTLSAWVKSSFTGSQVLVSGAQNNNNANELIWWHPSSQLFEPWIKQNPGSRIALTDFSDNQWRHFVWKRDGATSCFYVNGQSVGCISDTSNGALNINRLMLGQEQDSLGGGFDTNQRFRGMLDELLIFDQAISDTQIQTIYQNQNQGLGWDGAARNDYCGANGWWQLDNDFLDANLTNPNDLSPTGNPTFGITSPGPANTIGSQSTCDYVEFDGNDYASVDDSGEFNYQELTVSTWVYPTENRSGLRSLVSKDEHFEFHLDSNNRLFWWWQNASRQARSFTSSRTVPLNQWTHVAVVYKSGLQRMYINGVADASRTYTDGLADSPCKFFIGVDVGTNTSTQCGGVRSDRYFKGYLDEVRIYSRALQQAEIQTDMNTVRTCDNVPSVDHYRLTLNDNTGLTCEAETMKIEACADDSCSSYYPNSATVALATSGGGSPSWSPSNPFTVNGSLNISLNNTQASTILYSLNSGSTNPTSNLRCFVGGSEVSLANCYTEFVDTGFKLSTISDQVSGIPYAAELLAVRKNDDTGACESVFTGPQTVNFTNNFVQPSSPSSMAFTVNNTPVTNVTPVTVNFDPANNYKANLALDYLDVGRLSLSVSATAPNGASLTDTSNSYVVRPARFNIIVSGDPNASDAEDPIFKMASEDFTVRVEAHNANGDITTNFNNAEITGSVDLTHSLQAPLAGVSGTLSPSAVPSDGFTSGVATLTNVKFNEVGIIQLRASLASSNYLNHSDGATITGTKENVGRFIPAQFSMANPVITSGCNTFSYYGQPFNSFSYEVHAEDVLGNLVSNYLYDATATNNYAKATIENLIENDDPDAAKYQPATALSSRYSLTSASINWDKGKYLLNSTDAKLNRDIAGLALGNLPSSPMMQLLPLVRLTDPDGKALNDLDQDANLAAGATTTFDSKTIAGPFEMRFGRYVISDNFGSEFENLQIPMKVEYWNGTNFILNRADTCSQYIESRLVIEDNQATVNGHDGTFTNGTYLEGSLGIQLQAPNTPRSFTVDYNSPETWLRYDWNGDNNFNDPNDNPRGVLQFGRFRGNDRVIYWREN</sequence>
<dbReference type="Proteomes" id="UP000030341">
    <property type="component" value="Chromosome 1"/>
</dbReference>
<evidence type="ECO:0000313" key="11">
    <source>
        <dbReference type="Proteomes" id="UP000030341"/>
    </source>
</evidence>
<evidence type="ECO:0000256" key="6">
    <source>
        <dbReference type="ARBA" id="ARBA00023180"/>
    </source>
</evidence>
<dbReference type="eggNOG" id="COG1664">
    <property type="taxonomic scope" value="Bacteria"/>
</dbReference>
<dbReference type="HOGENOM" id="CLU_254659_0_0_6"/>
<dbReference type="eggNOG" id="COG3210">
    <property type="taxonomic scope" value="Bacteria"/>
</dbReference>
<dbReference type="PANTHER" id="PTHR19277">
    <property type="entry name" value="PENTRAXIN"/>
    <property type="match status" value="1"/>
</dbReference>
<keyword evidence="2" id="KW-0479">Metal-binding</keyword>
<name>A0A0A7EDB6_9GAMM</name>